<dbReference type="Proteomes" id="UP001278766">
    <property type="component" value="Unassembled WGS sequence"/>
</dbReference>
<sequence length="473" mass="51116">MPPRKDKNHPPPPANPPSTPLPTSRTNKQPSPPGAPQKSTSSPQNIGSLPIQRGGTPTSSSNQPAGPTTPRANKQPSPPGAPQKPTSSPQHAVSLPIRQPNTPTSSSNQPARPITPVLQGSQTQSGTPRTPKPTGTPPRPASGSATPKPGPTPARRTPPSTTEQSPSQQSQQPPSRALFPSPHLHQSTAVTVLQGLTAALPQFKMANDYEASLGNHESSAIVEVTGPPRFWTEVPAHHYESVANLYLKGPGVMDKLKLHHCPSLDPTFRVRREADVVTYAATHLTHTVNTAIDSVFPNAVESVSEVEVNKSRPDYIWRAAGSTGASETFAMLEMKITGRVDPGVFRRATETRAHAADREGESQETFFAYLNGEDYRAIKQITSYVHSHDFNTRYAALFDGVYLFLGVFSEGTSRTPLLKGTLLPCHGTEGCHARKALLGWLIQAKMDKKNGRNNFVQRVPLKLPPRGHAHREE</sequence>
<dbReference type="RefSeq" id="XP_062655096.1">
    <property type="nucleotide sequence ID" value="XM_062799956.1"/>
</dbReference>
<feature type="compositionally biased region" description="Polar residues" evidence="1">
    <location>
        <begin position="55"/>
        <end position="75"/>
    </location>
</feature>
<evidence type="ECO:0000313" key="2">
    <source>
        <dbReference type="EMBL" id="KAK3291582.1"/>
    </source>
</evidence>
<dbReference type="AlphaFoldDB" id="A0AAE0H826"/>
<name>A0AAE0H826_9PEZI</name>
<proteinExistence type="predicted"/>
<feature type="region of interest" description="Disordered" evidence="1">
    <location>
        <begin position="1"/>
        <end position="182"/>
    </location>
</feature>
<reference evidence="2" key="1">
    <citation type="journal article" date="2023" name="Mol. Phylogenet. Evol.">
        <title>Genome-scale phylogeny and comparative genomics of the fungal order Sordariales.</title>
        <authorList>
            <person name="Hensen N."/>
            <person name="Bonometti L."/>
            <person name="Westerberg I."/>
            <person name="Brannstrom I.O."/>
            <person name="Guillou S."/>
            <person name="Cros-Aarteil S."/>
            <person name="Calhoun S."/>
            <person name="Haridas S."/>
            <person name="Kuo A."/>
            <person name="Mondo S."/>
            <person name="Pangilinan J."/>
            <person name="Riley R."/>
            <person name="LaButti K."/>
            <person name="Andreopoulos B."/>
            <person name="Lipzen A."/>
            <person name="Chen C."/>
            <person name="Yan M."/>
            <person name="Daum C."/>
            <person name="Ng V."/>
            <person name="Clum A."/>
            <person name="Steindorff A."/>
            <person name="Ohm R.A."/>
            <person name="Martin F."/>
            <person name="Silar P."/>
            <person name="Natvig D.O."/>
            <person name="Lalanne C."/>
            <person name="Gautier V."/>
            <person name="Ament-Velasquez S.L."/>
            <person name="Kruys A."/>
            <person name="Hutchinson M.I."/>
            <person name="Powell A.J."/>
            <person name="Barry K."/>
            <person name="Miller A.N."/>
            <person name="Grigoriev I.V."/>
            <person name="Debuchy R."/>
            <person name="Gladieux P."/>
            <person name="Hiltunen Thoren M."/>
            <person name="Johannesson H."/>
        </authorList>
    </citation>
    <scope>NUCLEOTIDE SEQUENCE</scope>
    <source>
        <strain evidence="2">CBS 168.71</strain>
    </source>
</reference>
<feature type="compositionally biased region" description="Pro residues" evidence="1">
    <location>
        <begin position="10"/>
        <end position="20"/>
    </location>
</feature>
<gene>
    <name evidence="2" type="ORF">B0H64DRAFT_248290</name>
</gene>
<reference evidence="2" key="2">
    <citation type="submission" date="2023-06" db="EMBL/GenBank/DDBJ databases">
        <authorList>
            <consortium name="Lawrence Berkeley National Laboratory"/>
            <person name="Haridas S."/>
            <person name="Hensen N."/>
            <person name="Bonometti L."/>
            <person name="Westerberg I."/>
            <person name="Brannstrom I.O."/>
            <person name="Guillou S."/>
            <person name="Cros-Aarteil S."/>
            <person name="Calhoun S."/>
            <person name="Kuo A."/>
            <person name="Mondo S."/>
            <person name="Pangilinan J."/>
            <person name="Riley R."/>
            <person name="Labutti K."/>
            <person name="Andreopoulos B."/>
            <person name="Lipzen A."/>
            <person name="Chen C."/>
            <person name="Yanf M."/>
            <person name="Daum C."/>
            <person name="Ng V."/>
            <person name="Clum A."/>
            <person name="Steindorff A."/>
            <person name="Ohm R."/>
            <person name="Martin F."/>
            <person name="Silar P."/>
            <person name="Natvig D."/>
            <person name="Lalanne C."/>
            <person name="Gautier V."/>
            <person name="Ament-Velasquez S.L."/>
            <person name="Kruys A."/>
            <person name="Hutchinson M.I."/>
            <person name="Powell A.J."/>
            <person name="Barry K."/>
            <person name="Miller A.N."/>
            <person name="Grigoriev I.V."/>
            <person name="Debuchy R."/>
            <person name="Gladieux P."/>
            <person name="Thoren M.H."/>
            <person name="Johannesson H."/>
        </authorList>
    </citation>
    <scope>NUCLEOTIDE SEQUENCE</scope>
    <source>
        <strain evidence="2">CBS 168.71</strain>
    </source>
</reference>
<accession>A0AAE0H826</accession>
<protein>
    <submittedName>
        <fullName evidence="2">Uncharacterized protein</fullName>
    </submittedName>
</protein>
<evidence type="ECO:0000313" key="3">
    <source>
        <dbReference type="Proteomes" id="UP001278766"/>
    </source>
</evidence>
<dbReference type="EMBL" id="JAUEPN010000009">
    <property type="protein sequence ID" value="KAK3291582.1"/>
    <property type="molecule type" value="Genomic_DNA"/>
</dbReference>
<comment type="caution">
    <text evidence="2">The sequence shown here is derived from an EMBL/GenBank/DDBJ whole genome shotgun (WGS) entry which is preliminary data.</text>
</comment>
<dbReference type="GeneID" id="87836904"/>
<feature type="compositionally biased region" description="Polar residues" evidence="1">
    <location>
        <begin position="37"/>
        <end position="47"/>
    </location>
</feature>
<feature type="compositionally biased region" description="Polar residues" evidence="1">
    <location>
        <begin position="99"/>
        <end position="110"/>
    </location>
</feature>
<organism evidence="2 3">
    <name type="scientific">Chaetomium fimeti</name>
    <dbReference type="NCBI Taxonomy" id="1854472"/>
    <lineage>
        <taxon>Eukaryota</taxon>
        <taxon>Fungi</taxon>
        <taxon>Dikarya</taxon>
        <taxon>Ascomycota</taxon>
        <taxon>Pezizomycotina</taxon>
        <taxon>Sordariomycetes</taxon>
        <taxon>Sordariomycetidae</taxon>
        <taxon>Sordariales</taxon>
        <taxon>Chaetomiaceae</taxon>
        <taxon>Chaetomium</taxon>
    </lineage>
</organism>
<feature type="compositionally biased region" description="Low complexity" evidence="1">
    <location>
        <begin position="153"/>
        <end position="175"/>
    </location>
</feature>
<keyword evidence="3" id="KW-1185">Reference proteome</keyword>
<evidence type="ECO:0000256" key="1">
    <source>
        <dbReference type="SAM" id="MobiDB-lite"/>
    </source>
</evidence>
<feature type="compositionally biased region" description="Pro residues" evidence="1">
    <location>
        <begin position="130"/>
        <end position="140"/>
    </location>
</feature>